<dbReference type="RefSeq" id="WP_038610314.1">
    <property type="nucleotide sequence ID" value="NZ_CP009215.1"/>
</dbReference>
<protein>
    <submittedName>
        <fullName evidence="3">Uncharacterized protein</fullName>
    </submittedName>
</protein>
<dbReference type="KEGG" id="cuv:CUREI_11760"/>
<proteinExistence type="predicted"/>
<evidence type="ECO:0000256" key="2">
    <source>
        <dbReference type="SAM" id="Phobius"/>
    </source>
</evidence>
<evidence type="ECO:0000256" key="1">
    <source>
        <dbReference type="SAM" id="MobiDB-lite"/>
    </source>
</evidence>
<reference evidence="3 5" key="1">
    <citation type="submission" date="2014-08" db="EMBL/GenBank/DDBJ databases">
        <title>Complete genome sequence of Corynebacterium ureicelerivorans DSM 45051, a lipophilic and urea-splitting isolate from a blood culture of a septicaemia patient.</title>
        <authorList>
            <person name="Tippelt A."/>
            <person name="Albersmeier A."/>
            <person name="Brinkrolf K."/>
            <person name="Ruckert C."/>
            <person name="Tauch A."/>
        </authorList>
    </citation>
    <scope>NUCLEOTIDE SEQUENCE [LARGE SCALE GENOMIC DNA]</scope>
    <source>
        <strain evidence="3 5">IMMIB RIV-2301</strain>
        <plasmid evidence="5">Plasmid unnamed</plasmid>
        <plasmid evidence="4">unnamed</plasmid>
    </source>
</reference>
<feature type="region of interest" description="Disordered" evidence="1">
    <location>
        <begin position="98"/>
        <end position="122"/>
    </location>
</feature>
<dbReference type="Proteomes" id="UP000028939">
    <property type="component" value="Chromosome"/>
</dbReference>
<feature type="transmembrane region" description="Helical" evidence="2">
    <location>
        <begin position="21"/>
        <end position="42"/>
    </location>
</feature>
<dbReference type="AlphaFoldDB" id="A0A077HP94"/>
<evidence type="ECO:0000313" key="5">
    <source>
        <dbReference type="Proteomes" id="UP000028939"/>
    </source>
</evidence>
<dbReference type="EMBL" id="CP009215">
    <property type="protein sequence ID" value="AIL96437.1"/>
    <property type="molecule type" value="Genomic_DNA"/>
</dbReference>
<sequence>MNTNILERAVKGVRSKQSSLALRKESLSALAALLAWMVTLIAENADTIPAAAGSVGQVVAVAASALAFGIARFTVPALTVGQQQQIIAEAERIERADSEAAEPVTLPVYTGPTVNGGKHRAD</sequence>
<geneLocation type="plasmid" evidence="4">
    <name>unnamed</name>
</geneLocation>
<keyword evidence="5" id="KW-1185">Reference proteome</keyword>
<dbReference type="HOGENOM" id="CLU_2022856_0_0_11"/>
<organism evidence="3 5">
    <name type="scientific">Corynebacterium ureicelerivorans</name>
    <dbReference type="NCBI Taxonomy" id="401472"/>
    <lineage>
        <taxon>Bacteria</taxon>
        <taxon>Bacillati</taxon>
        <taxon>Actinomycetota</taxon>
        <taxon>Actinomycetes</taxon>
        <taxon>Mycobacteriales</taxon>
        <taxon>Corynebacteriaceae</taxon>
        <taxon>Corynebacterium</taxon>
    </lineage>
</organism>
<dbReference type="KEGG" id="cuv:CUREI_03230"/>
<accession>A0A077HP94</accession>
<keyword evidence="2" id="KW-1133">Transmembrane helix</keyword>
<gene>
    <name evidence="3" type="ORF">CUREI_03230</name>
    <name evidence="4" type="ORF">CUREI_11760</name>
</gene>
<dbReference type="STRING" id="401472.CUREI_03230"/>
<keyword evidence="4" id="KW-0614">Plasmid</keyword>
<keyword evidence="2" id="KW-0812">Transmembrane</keyword>
<evidence type="ECO:0000313" key="3">
    <source>
        <dbReference type="EMBL" id="AIL96437.1"/>
    </source>
</evidence>
<evidence type="ECO:0000313" key="4">
    <source>
        <dbReference type="EMBL" id="AIL97843.1"/>
    </source>
</evidence>
<feature type="transmembrane region" description="Helical" evidence="2">
    <location>
        <begin position="54"/>
        <end position="75"/>
    </location>
</feature>
<keyword evidence="2" id="KW-0472">Membrane</keyword>
<dbReference type="EMBL" id="CP009216">
    <property type="protein sequence ID" value="AIL97843.1"/>
    <property type="molecule type" value="Genomic_DNA"/>
</dbReference>
<name>A0A077HP94_9CORY</name>
<dbReference type="Proteomes" id="UP000028939">
    <property type="component" value="Plasmid unnamed"/>
</dbReference>